<evidence type="ECO:0000256" key="4">
    <source>
        <dbReference type="ARBA" id="ARBA00022723"/>
    </source>
</evidence>
<keyword evidence="7" id="KW-0067">ATP-binding</keyword>
<dbReference type="PANTHER" id="PTHR24346:SF102">
    <property type="entry name" value="TESTIS-SPECIFIC SERINE_THREONINE-PROTEIN KINASE 1"/>
    <property type="match status" value="1"/>
</dbReference>
<reference evidence="14" key="1">
    <citation type="submission" date="2025-08" db="UniProtKB">
        <authorList>
            <consortium name="RefSeq"/>
        </authorList>
    </citation>
    <scope>IDENTIFICATION</scope>
    <source>
        <tissue evidence="14">Whole organism</tissue>
    </source>
</reference>
<name>A0A9C6XB85_FRAOC</name>
<dbReference type="InterPro" id="IPR000719">
    <property type="entry name" value="Prot_kinase_dom"/>
</dbReference>
<gene>
    <name evidence="14" type="primary">LOC113202968</name>
</gene>
<organism evidence="13 14">
    <name type="scientific">Frankliniella occidentalis</name>
    <name type="common">Western flower thrips</name>
    <name type="synonym">Euthrips occidentalis</name>
    <dbReference type="NCBI Taxonomy" id="133901"/>
    <lineage>
        <taxon>Eukaryota</taxon>
        <taxon>Metazoa</taxon>
        <taxon>Ecdysozoa</taxon>
        <taxon>Arthropoda</taxon>
        <taxon>Hexapoda</taxon>
        <taxon>Insecta</taxon>
        <taxon>Pterygota</taxon>
        <taxon>Neoptera</taxon>
        <taxon>Paraneoptera</taxon>
        <taxon>Thysanoptera</taxon>
        <taxon>Terebrantia</taxon>
        <taxon>Thripoidea</taxon>
        <taxon>Thripidae</taxon>
        <taxon>Frankliniella</taxon>
    </lineage>
</organism>
<comment type="cofactor">
    <cofactor evidence="1">
        <name>Mg(2+)</name>
        <dbReference type="ChEBI" id="CHEBI:18420"/>
    </cofactor>
</comment>
<dbReference type="Proteomes" id="UP000504606">
    <property type="component" value="Unplaced"/>
</dbReference>
<evidence type="ECO:0000259" key="12">
    <source>
        <dbReference type="PROSITE" id="PS50011"/>
    </source>
</evidence>
<keyword evidence="11" id="KW-0472">Membrane</keyword>
<evidence type="ECO:0000256" key="2">
    <source>
        <dbReference type="ARBA" id="ARBA00022473"/>
    </source>
</evidence>
<dbReference type="InterPro" id="IPR011009">
    <property type="entry name" value="Kinase-like_dom_sf"/>
</dbReference>
<evidence type="ECO:0000256" key="11">
    <source>
        <dbReference type="SAM" id="Phobius"/>
    </source>
</evidence>
<keyword evidence="6" id="KW-0221">Differentiation</keyword>
<feature type="domain" description="Protein kinase" evidence="12">
    <location>
        <begin position="1"/>
        <end position="83"/>
    </location>
</feature>
<dbReference type="GO" id="GO:0030154">
    <property type="term" value="P:cell differentiation"/>
    <property type="evidence" value="ECO:0007669"/>
    <property type="project" value="UniProtKB-KW"/>
</dbReference>
<protein>
    <submittedName>
        <fullName evidence="14">Testis-specific serine/threonine-protein kinase 1-like</fullName>
    </submittedName>
</protein>
<feature type="compositionally biased region" description="Basic and acidic residues" evidence="10">
    <location>
        <begin position="136"/>
        <end position="145"/>
    </location>
</feature>
<feature type="non-terminal residue" evidence="14">
    <location>
        <position position="1"/>
    </location>
</feature>
<dbReference type="GO" id="GO:0000226">
    <property type="term" value="P:microtubule cytoskeleton organization"/>
    <property type="evidence" value="ECO:0007669"/>
    <property type="project" value="TreeGrafter"/>
</dbReference>
<sequence length="171" mass="18615">YNPKLADVWSLGIILFIMLNASMPFDDTNLRKLLKDQLNRNWSFRSHVRDSVSNMAKGIVRHLLEPDITQRLTLERAMALDWVRSRREKPPSAAKLTTPAAAHASSPSLPPPPPARPLATGTSVPSGASKSSDPAKNSERPDQPETHSASKHRKSAVSKSAGATPVNQPAE</sequence>
<evidence type="ECO:0000313" key="13">
    <source>
        <dbReference type="Proteomes" id="UP000504606"/>
    </source>
</evidence>
<evidence type="ECO:0000256" key="7">
    <source>
        <dbReference type="ARBA" id="ARBA00022840"/>
    </source>
</evidence>
<dbReference type="PANTHER" id="PTHR24346">
    <property type="entry name" value="MAP/MICROTUBULE AFFINITY-REGULATING KINASE"/>
    <property type="match status" value="1"/>
</dbReference>
<evidence type="ECO:0000256" key="8">
    <source>
        <dbReference type="ARBA" id="ARBA00022842"/>
    </source>
</evidence>
<dbReference type="SUPFAM" id="SSF56112">
    <property type="entry name" value="Protein kinase-like (PK-like)"/>
    <property type="match status" value="1"/>
</dbReference>
<dbReference type="PROSITE" id="PS50011">
    <property type="entry name" value="PROTEIN_KINASE_DOM"/>
    <property type="match status" value="1"/>
</dbReference>
<feature type="compositionally biased region" description="Low complexity" evidence="10">
    <location>
        <begin position="91"/>
        <end position="107"/>
    </location>
</feature>
<accession>A0A9C6XB85</accession>
<dbReference type="Pfam" id="PF00069">
    <property type="entry name" value="Pkinase"/>
    <property type="match status" value="1"/>
</dbReference>
<evidence type="ECO:0000256" key="9">
    <source>
        <dbReference type="ARBA" id="ARBA00022871"/>
    </source>
</evidence>
<evidence type="ECO:0000313" key="14">
    <source>
        <dbReference type="RefSeq" id="XP_052132378.1"/>
    </source>
</evidence>
<dbReference type="Gene3D" id="1.10.510.10">
    <property type="entry name" value="Transferase(Phosphotransferase) domain 1"/>
    <property type="match status" value="1"/>
</dbReference>
<keyword evidence="11" id="KW-1133">Transmembrane helix</keyword>
<dbReference type="KEGG" id="foc:113202968"/>
<dbReference type="RefSeq" id="XP_052132378.1">
    <property type="nucleotide sequence ID" value="XM_052276418.1"/>
</dbReference>
<keyword evidence="2" id="KW-0217">Developmental protein</keyword>
<evidence type="ECO:0000256" key="1">
    <source>
        <dbReference type="ARBA" id="ARBA00001946"/>
    </source>
</evidence>
<evidence type="ECO:0000256" key="5">
    <source>
        <dbReference type="ARBA" id="ARBA00022741"/>
    </source>
</evidence>
<keyword evidence="5" id="KW-0547">Nucleotide-binding</keyword>
<keyword evidence="4" id="KW-0479">Metal-binding</keyword>
<dbReference type="AlphaFoldDB" id="A0A9C6XB85"/>
<dbReference type="GO" id="GO:0050321">
    <property type="term" value="F:tau-protein kinase activity"/>
    <property type="evidence" value="ECO:0007669"/>
    <property type="project" value="TreeGrafter"/>
</dbReference>
<dbReference type="GO" id="GO:0035556">
    <property type="term" value="P:intracellular signal transduction"/>
    <property type="evidence" value="ECO:0007669"/>
    <property type="project" value="TreeGrafter"/>
</dbReference>
<dbReference type="GO" id="GO:0005524">
    <property type="term" value="F:ATP binding"/>
    <property type="evidence" value="ECO:0007669"/>
    <property type="project" value="UniProtKB-KW"/>
</dbReference>
<feature type="compositionally biased region" description="Polar residues" evidence="10">
    <location>
        <begin position="121"/>
        <end position="135"/>
    </location>
</feature>
<dbReference type="GO" id="GO:0046872">
    <property type="term" value="F:metal ion binding"/>
    <property type="evidence" value="ECO:0007669"/>
    <property type="project" value="UniProtKB-KW"/>
</dbReference>
<keyword evidence="3" id="KW-0597">Phosphoprotein</keyword>
<evidence type="ECO:0000256" key="6">
    <source>
        <dbReference type="ARBA" id="ARBA00022782"/>
    </source>
</evidence>
<dbReference type="OrthoDB" id="541276at2759"/>
<dbReference type="GO" id="GO:0007283">
    <property type="term" value="P:spermatogenesis"/>
    <property type="evidence" value="ECO:0007669"/>
    <property type="project" value="UniProtKB-KW"/>
</dbReference>
<evidence type="ECO:0000256" key="10">
    <source>
        <dbReference type="SAM" id="MobiDB-lite"/>
    </source>
</evidence>
<evidence type="ECO:0000256" key="3">
    <source>
        <dbReference type="ARBA" id="ARBA00022553"/>
    </source>
</evidence>
<keyword evidence="11" id="KW-0812">Transmembrane</keyword>
<dbReference type="GeneID" id="113202968"/>
<keyword evidence="9" id="KW-0744">Spermatogenesis</keyword>
<feature type="transmembrane region" description="Helical" evidence="11">
    <location>
        <begin position="6"/>
        <end position="25"/>
    </location>
</feature>
<dbReference type="GO" id="GO:0005737">
    <property type="term" value="C:cytoplasm"/>
    <property type="evidence" value="ECO:0007669"/>
    <property type="project" value="TreeGrafter"/>
</dbReference>
<keyword evidence="13" id="KW-1185">Reference proteome</keyword>
<proteinExistence type="predicted"/>
<feature type="region of interest" description="Disordered" evidence="10">
    <location>
        <begin position="84"/>
        <end position="171"/>
    </location>
</feature>
<keyword evidence="8" id="KW-0460">Magnesium</keyword>